<dbReference type="Proteomes" id="UP001287356">
    <property type="component" value="Unassembled WGS sequence"/>
</dbReference>
<proteinExistence type="predicted"/>
<accession>A0AAE0N4T6</accession>
<protein>
    <submittedName>
        <fullName evidence="1">Uncharacterized protein</fullName>
    </submittedName>
</protein>
<evidence type="ECO:0000313" key="2">
    <source>
        <dbReference type="Proteomes" id="UP001287356"/>
    </source>
</evidence>
<dbReference type="EMBL" id="JAULSN010000005">
    <property type="protein sequence ID" value="KAK3370797.1"/>
    <property type="molecule type" value="Genomic_DNA"/>
</dbReference>
<name>A0AAE0N4T6_9PEZI</name>
<reference evidence="1" key="2">
    <citation type="submission" date="2023-06" db="EMBL/GenBank/DDBJ databases">
        <authorList>
            <consortium name="Lawrence Berkeley National Laboratory"/>
            <person name="Haridas S."/>
            <person name="Hensen N."/>
            <person name="Bonometti L."/>
            <person name="Westerberg I."/>
            <person name="Brannstrom I.O."/>
            <person name="Guillou S."/>
            <person name="Cros-Aarteil S."/>
            <person name="Calhoun S."/>
            <person name="Kuo A."/>
            <person name="Mondo S."/>
            <person name="Pangilinan J."/>
            <person name="Riley R."/>
            <person name="Labutti K."/>
            <person name="Andreopoulos B."/>
            <person name="Lipzen A."/>
            <person name="Chen C."/>
            <person name="Yanf M."/>
            <person name="Daum C."/>
            <person name="Ng V."/>
            <person name="Clum A."/>
            <person name="Steindorff A."/>
            <person name="Ohm R."/>
            <person name="Martin F."/>
            <person name="Silar P."/>
            <person name="Natvig D."/>
            <person name="Lalanne C."/>
            <person name="Gautier V."/>
            <person name="Ament-Velasquez S.L."/>
            <person name="Kruys A."/>
            <person name="Hutchinson M.I."/>
            <person name="Powell A.J."/>
            <person name="Barry K."/>
            <person name="Miller A.N."/>
            <person name="Grigoriev I.V."/>
            <person name="Debuchy R."/>
            <person name="Gladieux P."/>
            <person name="Thoren M.H."/>
            <person name="Johannesson H."/>
        </authorList>
    </citation>
    <scope>NUCLEOTIDE SEQUENCE</scope>
    <source>
        <strain evidence="1">CBS 958.72</strain>
    </source>
</reference>
<reference evidence="1" key="1">
    <citation type="journal article" date="2023" name="Mol. Phylogenet. Evol.">
        <title>Genome-scale phylogeny and comparative genomics of the fungal order Sordariales.</title>
        <authorList>
            <person name="Hensen N."/>
            <person name="Bonometti L."/>
            <person name="Westerberg I."/>
            <person name="Brannstrom I.O."/>
            <person name="Guillou S."/>
            <person name="Cros-Aarteil S."/>
            <person name="Calhoun S."/>
            <person name="Haridas S."/>
            <person name="Kuo A."/>
            <person name="Mondo S."/>
            <person name="Pangilinan J."/>
            <person name="Riley R."/>
            <person name="LaButti K."/>
            <person name="Andreopoulos B."/>
            <person name="Lipzen A."/>
            <person name="Chen C."/>
            <person name="Yan M."/>
            <person name="Daum C."/>
            <person name="Ng V."/>
            <person name="Clum A."/>
            <person name="Steindorff A."/>
            <person name="Ohm R.A."/>
            <person name="Martin F."/>
            <person name="Silar P."/>
            <person name="Natvig D.O."/>
            <person name="Lalanne C."/>
            <person name="Gautier V."/>
            <person name="Ament-Velasquez S.L."/>
            <person name="Kruys A."/>
            <person name="Hutchinson M.I."/>
            <person name="Powell A.J."/>
            <person name="Barry K."/>
            <person name="Miller A.N."/>
            <person name="Grigoriev I.V."/>
            <person name="Debuchy R."/>
            <person name="Gladieux P."/>
            <person name="Hiltunen Thoren M."/>
            <person name="Johannesson H."/>
        </authorList>
    </citation>
    <scope>NUCLEOTIDE SEQUENCE</scope>
    <source>
        <strain evidence="1">CBS 958.72</strain>
    </source>
</reference>
<gene>
    <name evidence="1" type="ORF">B0T24DRAFT_300145</name>
</gene>
<comment type="caution">
    <text evidence="1">The sequence shown here is derived from an EMBL/GenBank/DDBJ whole genome shotgun (WGS) entry which is preliminary data.</text>
</comment>
<keyword evidence="2" id="KW-1185">Reference proteome</keyword>
<sequence>MGIIRPAPVNGRPNGFIVRSNDVPRGAYSAYHIEHDRANAPKFRYGEVEVPPPREWCYSCSGNGRGGPRRCEFARACDRPRVRRPIAFREVAGVYPDDVPKEDVVVEQPVDGEAEAVEITFCDGGCEAEPKAPSDPTPAPARRAKRLPKALAGPRGAIAEGQKLACDASALPVTAAWPRGVALQATASGATGEDKEVADLIRMGVIRRGDGDGEDIAMNCIPAPETPYTLRVVSGRRRGRRQKAQDLQLGADWWTPDDESVLWDDGGWVSRLGSEASDLSSFVEVDGGSEV</sequence>
<evidence type="ECO:0000313" key="1">
    <source>
        <dbReference type="EMBL" id="KAK3370797.1"/>
    </source>
</evidence>
<organism evidence="1 2">
    <name type="scientific">Lasiosphaeria ovina</name>
    <dbReference type="NCBI Taxonomy" id="92902"/>
    <lineage>
        <taxon>Eukaryota</taxon>
        <taxon>Fungi</taxon>
        <taxon>Dikarya</taxon>
        <taxon>Ascomycota</taxon>
        <taxon>Pezizomycotina</taxon>
        <taxon>Sordariomycetes</taxon>
        <taxon>Sordariomycetidae</taxon>
        <taxon>Sordariales</taxon>
        <taxon>Lasiosphaeriaceae</taxon>
        <taxon>Lasiosphaeria</taxon>
    </lineage>
</organism>
<dbReference type="AlphaFoldDB" id="A0AAE0N4T6"/>